<dbReference type="InterPro" id="IPR017871">
    <property type="entry name" value="ABC_transporter-like_CS"/>
</dbReference>
<evidence type="ECO:0000256" key="2">
    <source>
        <dbReference type="ARBA" id="ARBA00022741"/>
    </source>
</evidence>
<reference evidence="6" key="1">
    <citation type="submission" date="2016-10" db="EMBL/GenBank/DDBJ databases">
        <title>Sequence of Gallionella enrichment culture.</title>
        <authorList>
            <person name="Poehlein A."/>
            <person name="Muehling M."/>
            <person name="Daniel R."/>
        </authorList>
    </citation>
    <scope>NUCLEOTIDE SEQUENCE</scope>
</reference>
<dbReference type="AlphaFoldDB" id="A0A1J5Q3E6"/>
<dbReference type="InterPro" id="IPR027417">
    <property type="entry name" value="P-loop_NTPase"/>
</dbReference>
<dbReference type="EMBL" id="MLJW01001525">
    <property type="protein sequence ID" value="OIQ77840.1"/>
    <property type="molecule type" value="Genomic_DNA"/>
</dbReference>
<dbReference type="Gene3D" id="3.40.50.300">
    <property type="entry name" value="P-loop containing nucleotide triphosphate hydrolases"/>
    <property type="match status" value="1"/>
</dbReference>
<evidence type="ECO:0000259" key="5">
    <source>
        <dbReference type="PROSITE" id="PS50893"/>
    </source>
</evidence>
<accession>A0A1J5Q3E6</accession>
<dbReference type="InterPro" id="IPR003439">
    <property type="entry name" value="ABC_transporter-like_ATP-bd"/>
</dbReference>
<feature type="compositionally biased region" description="Low complexity" evidence="4">
    <location>
        <begin position="236"/>
        <end position="277"/>
    </location>
</feature>
<keyword evidence="1" id="KW-0813">Transport</keyword>
<evidence type="ECO:0000256" key="4">
    <source>
        <dbReference type="SAM" id="MobiDB-lite"/>
    </source>
</evidence>
<keyword evidence="3 6" id="KW-0067">ATP-binding</keyword>
<evidence type="ECO:0000256" key="1">
    <source>
        <dbReference type="ARBA" id="ARBA00022448"/>
    </source>
</evidence>
<proteinExistence type="predicted"/>
<evidence type="ECO:0000256" key="3">
    <source>
        <dbReference type="ARBA" id="ARBA00022840"/>
    </source>
</evidence>
<name>A0A1J5Q3E6_9ZZZZ</name>
<dbReference type="SMART" id="SM00382">
    <property type="entry name" value="AAA"/>
    <property type="match status" value="1"/>
</dbReference>
<protein>
    <submittedName>
        <fullName evidence="6">ABC-type transporter ATP-binding protein EcsA</fullName>
    </submittedName>
</protein>
<sequence>MPSDVVIRARSLSVGYGGEPVCAPVTFTVRAGDALALVGANGSGKSTILRAVLGLLEPSGGELSVLGRPVDEREAIFRAEVSSVLDDDAYFPALTVAEHLLLTARGHGVDDATGLAAELLAEFGLSSHANVLPVSLSSGQRRRLLLAAGFARPRRLLVLDEPEQRLDQQMRSALAERLRAERAAGGSVLLATHDPVLLEAVASRAVLVGDEQSVLMSPADAARAIGAETLGGGDEAAPTAVAAGAPGPAGAASGRTASGATTTPKGQSAQAGQSAQQGGSGKRRRRP</sequence>
<dbReference type="SUPFAM" id="SSF52540">
    <property type="entry name" value="P-loop containing nucleoside triphosphate hydrolases"/>
    <property type="match status" value="1"/>
</dbReference>
<dbReference type="PANTHER" id="PTHR42939">
    <property type="entry name" value="ABC TRANSPORTER ATP-BINDING PROTEIN ALBC-RELATED"/>
    <property type="match status" value="1"/>
</dbReference>
<dbReference type="PROSITE" id="PS00211">
    <property type="entry name" value="ABC_TRANSPORTER_1"/>
    <property type="match status" value="1"/>
</dbReference>
<dbReference type="CDD" id="cd03230">
    <property type="entry name" value="ABC_DR_subfamily_A"/>
    <property type="match status" value="1"/>
</dbReference>
<dbReference type="GO" id="GO:0016887">
    <property type="term" value="F:ATP hydrolysis activity"/>
    <property type="evidence" value="ECO:0007669"/>
    <property type="project" value="InterPro"/>
</dbReference>
<dbReference type="Pfam" id="PF00005">
    <property type="entry name" value="ABC_tran"/>
    <property type="match status" value="1"/>
</dbReference>
<dbReference type="InterPro" id="IPR051782">
    <property type="entry name" value="ABC_Transporter_VariousFunc"/>
</dbReference>
<feature type="region of interest" description="Disordered" evidence="4">
    <location>
        <begin position="235"/>
        <end position="287"/>
    </location>
</feature>
<feature type="domain" description="ABC transporter" evidence="5">
    <location>
        <begin position="7"/>
        <end position="235"/>
    </location>
</feature>
<evidence type="ECO:0000313" key="6">
    <source>
        <dbReference type="EMBL" id="OIQ77840.1"/>
    </source>
</evidence>
<comment type="caution">
    <text evidence="6">The sequence shown here is derived from an EMBL/GenBank/DDBJ whole genome shotgun (WGS) entry which is preliminary data.</text>
</comment>
<keyword evidence="2" id="KW-0547">Nucleotide-binding</keyword>
<organism evidence="6">
    <name type="scientific">mine drainage metagenome</name>
    <dbReference type="NCBI Taxonomy" id="410659"/>
    <lineage>
        <taxon>unclassified sequences</taxon>
        <taxon>metagenomes</taxon>
        <taxon>ecological metagenomes</taxon>
    </lineage>
</organism>
<dbReference type="PROSITE" id="PS50893">
    <property type="entry name" value="ABC_TRANSPORTER_2"/>
    <property type="match status" value="1"/>
</dbReference>
<gene>
    <name evidence="6" type="primary">ecsA_4</name>
    <name evidence="6" type="ORF">GALL_404670</name>
</gene>
<dbReference type="InterPro" id="IPR003593">
    <property type="entry name" value="AAA+_ATPase"/>
</dbReference>
<dbReference type="GO" id="GO:0005524">
    <property type="term" value="F:ATP binding"/>
    <property type="evidence" value="ECO:0007669"/>
    <property type="project" value="UniProtKB-KW"/>
</dbReference>
<dbReference type="PANTHER" id="PTHR42939:SF1">
    <property type="entry name" value="ABC TRANSPORTER ATP-BINDING PROTEIN ALBC-RELATED"/>
    <property type="match status" value="1"/>
</dbReference>